<dbReference type="InterPro" id="IPR014756">
    <property type="entry name" value="Ig_E-set"/>
</dbReference>
<feature type="region of interest" description="Disordered" evidence="1">
    <location>
        <begin position="119"/>
        <end position="141"/>
    </location>
</feature>
<dbReference type="AlphaFoldDB" id="A0AAI8VLG4"/>
<reference evidence="2" key="1">
    <citation type="submission" date="2023-10" db="EMBL/GenBank/DDBJ databases">
        <authorList>
            <person name="Hackl T."/>
        </authorList>
    </citation>
    <scope>NUCLEOTIDE SEQUENCE</scope>
</reference>
<dbReference type="CDD" id="cd02859">
    <property type="entry name" value="E_set_AMPKbeta_like_N"/>
    <property type="match status" value="1"/>
</dbReference>
<dbReference type="InterPro" id="IPR013783">
    <property type="entry name" value="Ig-like_fold"/>
</dbReference>
<evidence type="ECO:0000256" key="1">
    <source>
        <dbReference type="SAM" id="MobiDB-lite"/>
    </source>
</evidence>
<feature type="compositionally biased region" description="Acidic residues" evidence="1">
    <location>
        <begin position="204"/>
        <end position="213"/>
    </location>
</feature>
<comment type="caution">
    <text evidence="2">The sequence shown here is derived from an EMBL/GenBank/DDBJ whole genome shotgun (WGS) entry which is preliminary data.</text>
</comment>
<dbReference type="EMBL" id="CAUWAG010000013">
    <property type="protein sequence ID" value="CAJ2510030.1"/>
    <property type="molecule type" value="Genomic_DNA"/>
</dbReference>
<evidence type="ECO:0000313" key="3">
    <source>
        <dbReference type="Proteomes" id="UP001295740"/>
    </source>
</evidence>
<protein>
    <submittedName>
        <fullName evidence="2">Uu.00g059300.m01.CDS01</fullName>
    </submittedName>
</protein>
<dbReference type="Proteomes" id="UP001295740">
    <property type="component" value="Unassembled WGS sequence"/>
</dbReference>
<gene>
    <name evidence="2" type="ORF">KHLLAP_LOCUS10498</name>
</gene>
<feature type="region of interest" description="Disordered" evidence="1">
    <location>
        <begin position="175"/>
        <end position="283"/>
    </location>
</feature>
<feature type="compositionally biased region" description="Polar residues" evidence="1">
    <location>
        <begin position="234"/>
        <end position="246"/>
    </location>
</feature>
<accession>A0AAI8VLG4</accession>
<organism evidence="2 3">
    <name type="scientific">Anthostomella pinea</name>
    <dbReference type="NCBI Taxonomy" id="933095"/>
    <lineage>
        <taxon>Eukaryota</taxon>
        <taxon>Fungi</taxon>
        <taxon>Dikarya</taxon>
        <taxon>Ascomycota</taxon>
        <taxon>Pezizomycotina</taxon>
        <taxon>Sordariomycetes</taxon>
        <taxon>Xylariomycetidae</taxon>
        <taxon>Xylariales</taxon>
        <taxon>Xylariaceae</taxon>
        <taxon>Anthostomella</taxon>
    </lineage>
</organism>
<sequence>MASRDLVTLTYHKPGTQPPIYVAGSFSDPSWQPIEMDYDAKNGEYFFTKGVEVGRGIDVHYKFRIGHGDWWALDPETETVTDSQGNVNHVIRLPADDAGPDNCDESCPMFSYETFEASDMDKAHASHPPQHNHHASHPQQDNEVELDYDYPEEHFSSNRDSIMAAVRRLSASIEQNQPNEEHDQGVAGEQSGAAGSRVSLQSIAEDEEADLDEGIAMSISPKKAQKARDEPIKSLTTPTDAASSTDGAYEVPSPSTDASEMNLRKRTKDNRPITPASNHSLHEAHKDGHWLQTFIRTIFVDWIGGFVMWLCGSNNRA</sequence>
<proteinExistence type="predicted"/>
<name>A0AAI8VLG4_9PEZI</name>
<evidence type="ECO:0000313" key="2">
    <source>
        <dbReference type="EMBL" id="CAJ2510030.1"/>
    </source>
</evidence>
<dbReference type="SUPFAM" id="SSF81296">
    <property type="entry name" value="E set domains"/>
    <property type="match status" value="1"/>
</dbReference>
<keyword evidence="3" id="KW-1185">Reference proteome</keyword>
<dbReference type="Gene3D" id="2.60.40.10">
    <property type="entry name" value="Immunoglobulins"/>
    <property type="match status" value="1"/>
</dbReference>